<feature type="domain" description="Siroheme decarboxylase AsnC-like ligand binding" evidence="6">
    <location>
        <begin position="65"/>
        <end position="153"/>
    </location>
</feature>
<accession>A0A133V9Z1</accession>
<comment type="catalytic activity">
    <reaction evidence="5">
        <text>siroheme + 2 H(+) = 12,18-didecarboxysiroheme + 2 CO2</text>
        <dbReference type="Rhea" id="RHEA:19093"/>
        <dbReference type="ChEBI" id="CHEBI:15378"/>
        <dbReference type="ChEBI" id="CHEBI:16526"/>
        <dbReference type="ChEBI" id="CHEBI:60052"/>
        <dbReference type="ChEBI" id="CHEBI:140497"/>
        <dbReference type="EC" id="4.1.1.111"/>
    </reaction>
</comment>
<dbReference type="PANTHER" id="PTHR43413:SF1">
    <property type="entry name" value="SIROHEME DECARBOXYLASE NIRL SUBUNIT"/>
    <property type="match status" value="1"/>
</dbReference>
<comment type="pathway">
    <text evidence="2">Porphyrin-containing compound metabolism.</text>
</comment>
<dbReference type="InterPro" id="IPR036390">
    <property type="entry name" value="WH_DNA-bd_sf"/>
</dbReference>
<proteinExistence type="inferred from homology"/>
<protein>
    <recommendedName>
        <fullName evidence="4">siroheme decarboxylase</fullName>
        <ecNumber evidence="4">4.1.1.111</ecNumber>
    </recommendedName>
</protein>
<evidence type="ECO:0000256" key="3">
    <source>
        <dbReference type="ARBA" id="ARBA00023457"/>
    </source>
</evidence>
<sequence length="159" mass="18549">MDLELGNEDIRILRQIQNGIPLEKKPFQKIARNLGLNLHSLLDRLREFDEKGVISRFGASLNYRKLGYKANAMVVWDVSDERVDEIGEKISEFEEVTHCYLRPRIPGKWRYNLYCMIHAGAKKECEEIIHKIANRVGIEPEKYGSLYSVRAFKRKGIKL</sequence>
<dbReference type="InterPro" id="IPR019888">
    <property type="entry name" value="Tscrpt_reg_AsnC-like"/>
</dbReference>
<evidence type="ECO:0000256" key="5">
    <source>
        <dbReference type="ARBA" id="ARBA00048470"/>
    </source>
</evidence>
<dbReference type="GO" id="GO:0016829">
    <property type="term" value="F:lyase activity"/>
    <property type="evidence" value="ECO:0007669"/>
    <property type="project" value="UniProtKB-KW"/>
</dbReference>
<dbReference type="EMBL" id="LHXZ01000022">
    <property type="protein sequence ID" value="KXB03262.1"/>
    <property type="molecule type" value="Genomic_DNA"/>
</dbReference>
<evidence type="ECO:0000259" key="6">
    <source>
        <dbReference type="Pfam" id="PF17805"/>
    </source>
</evidence>
<keyword evidence="9" id="KW-1185">Reference proteome</keyword>
<reference evidence="8 9" key="1">
    <citation type="journal article" date="2016" name="Sci. Rep.">
        <title>Metabolic traits of an uncultured archaeal lineage -MSBL1- from brine pools of the Red Sea.</title>
        <authorList>
            <person name="Mwirichia R."/>
            <person name="Alam I."/>
            <person name="Rashid M."/>
            <person name="Vinu M."/>
            <person name="Ba-Alawi W."/>
            <person name="Anthony Kamau A."/>
            <person name="Kamanda Ngugi D."/>
            <person name="Goker M."/>
            <person name="Klenk H.P."/>
            <person name="Bajic V."/>
            <person name="Stingl U."/>
        </authorList>
    </citation>
    <scope>NUCLEOTIDE SEQUENCE [LARGE SCALE GENOMIC DNA]</scope>
    <source>
        <strain evidence="8">SCGC-AAA261F19</strain>
    </source>
</reference>
<name>A0A133V9Z1_9EURY</name>
<keyword evidence="1" id="KW-0456">Lyase</keyword>
<dbReference type="AlphaFoldDB" id="A0A133V9Z1"/>
<comment type="caution">
    <text evidence="8">The sequence shown here is derived from an EMBL/GenBank/DDBJ whole genome shotgun (WGS) entry which is preliminary data.</text>
</comment>
<evidence type="ECO:0000256" key="4">
    <source>
        <dbReference type="ARBA" id="ARBA00023471"/>
    </source>
</evidence>
<dbReference type="InterPro" id="IPR040523">
    <property type="entry name" value="AsnC_trans_reg2"/>
</dbReference>
<dbReference type="Pfam" id="PF22451">
    <property type="entry name" value="NirdL-like_HTH"/>
    <property type="match status" value="1"/>
</dbReference>
<dbReference type="Proteomes" id="UP000070565">
    <property type="component" value="Unassembled WGS sequence"/>
</dbReference>
<gene>
    <name evidence="8" type="ORF">AKJ45_02090</name>
</gene>
<feature type="domain" description="Siroheme decarboxylase NirL-like HTH" evidence="7">
    <location>
        <begin position="9"/>
        <end position="54"/>
    </location>
</feature>
<dbReference type="EC" id="4.1.1.111" evidence="4"/>
<evidence type="ECO:0000256" key="2">
    <source>
        <dbReference type="ARBA" id="ARBA00023444"/>
    </source>
</evidence>
<dbReference type="Pfam" id="PF17805">
    <property type="entry name" value="AsnC_trans_reg2"/>
    <property type="match status" value="1"/>
</dbReference>
<organism evidence="8 9">
    <name type="scientific">candidate division MSBL1 archaeon SCGC-AAA261F19</name>
    <dbReference type="NCBI Taxonomy" id="1698275"/>
    <lineage>
        <taxon>Archaea</taxon>
        <taxon>Methanobacteriati</taxon>
        <taxon>Methanobacteriota</taxon>
        <taxon>candidate division MSBL1</taxon>
    </lineage>
</organism>
<comment type="similarity">
    <text evidence="3">Belongs to the Ahb/Nir family.</text>
</comment>
<evidence type="ECO:0000313" key="8">
    <source>
        <dbReference type="EMBL" id="KXB03262.1"/>
    </source>
</evidence>
<evidence type="ECO:0000259" key="7">
    <source>
        <dbReference type="Pfam" id="PF22451"/>
    </source>
</evidence>
<dbReference type="Gene3D" id="3.30.70.3460">
    <property type="match status" value="1"/>
</dbReference>
<dbReference type="SMART" id="SM00344">
    <property type="entry name" value="HTH_ASNC"/>
    <property type="match status" value="1"/>
</dbReference>
<evidence type="ECO:0000256" key="1">
    <source>
        <dbReference type="ARBA" id="ARBA00023239"/>
    </source>
</evidence>
<dbReference type="InterPro" id="IPR053953">
    <property type="entry name" value="NirdL-like_HTH"/>
</dbReference>
<dbReference type="SUPFAM" id="SSF46785">
    <property type="entry name" value="Winged helix' DNA-binding domain"/>
    <property type="match status" value="1"/>
</dbReference>
<evidence type="ECO:0000313" key="9">
    <source>
        <dbReference type="Proteomes" id="UP000070565"/>
    </source>
</evidence>
<dbReference type="PANTHER" id="PTHR43413">
    <property type="entry name" value="TRANSCRIPTIONAL REGULATOR, ASNC FAMILY"/>
    <property type="match status" value="1"/>
</dbReference>
<dbReference type="InterPro" id="IPR050684">
    <property type="entry name" value="HTH-Siroheme_Decarb"/>
</dbReference>